<accession>A0A315Y5B0</accession>
<evidence type="ECO:0000256" key="5">
    <source>
        <dbReference type="ARBA" id="ARBA00023136"/>
    </source>
</evidence>
<dbReference type="STRING" id="1265.SAMN02910280_0562"/>
<evidence type="ECO:0000256" key="1">
    <source>
        <dbReference type="ARBA" id="ARBA00004141"/>
    </source>
</evidence>
<feature type="transmembrane region" description="Helical" evidence="6">
    <location>
        <begin position="341"/>
        <end position="360"/>
    </location>
</feature>
<comment type="similarity">
    <text evidence="2">Belongs to the purine-cytosine permease (2.A.39) family.</text>
</comment>
<comment type="subcellular location">
    <subcellularLocation>
        <location evidence="1">Membrane</location>
        <topology evidence="1">Multi-pass membrane protein</topology>
    </subcellularLocation>
</comment>
<dbReference type="InterPro" id="IPR001248">
    <property type="entry name" value="Pur-cyt_permease"/>
</dbReference>
<dbReference type="GO" id="GO:0005886">
    <property type="term" value="C:plasma membrane"/>
    <property type="evidence" value="ECO:0007669"/>
    <property type="project" value="TreeGrafter"/>
</dbReference>
<feature type="transmembrane region" description="Helical" evidence="6">
    <location>
        <begin position="308"/>
        <end position="329"/>
    </location>
</feature>
<dbReference type="AlphaFoldDB" id="A0A315Y5B0"/>
<protein>
    <submittedName>
        <fullName evidence="7">Putative hydroxymethylpyrimidine transporter CytX</fullName>
    </submittedName>
</protein>
<evidence type="ECO:0000313" key="8">
    <source>
        <dbReference type="Proteomes" id="UP000245720"/>
    </source>
</evidence>
<feature type="transmembrane region" description="Helical" evidence="6">
    <location>
        <begin position="113"/>
        <end position="131"/>
    </location>
</feature>
<keyword evidence="5 6" id="KW-0472">Membrane</keyword>
<dbReference type="RefSeq" id="WP_109725351.1">
    <property type="nucleotide sequence ID" value="NZ_QGDI01000001.1"/>
</dbReference>
<evidence type="ECO:0000256" key="4">
    <source>
        <dbReference type="ARBA" id="ARBA00022989"/>
    </source>
</evidence>
<dbReference type="PANTHER" id="PTHR30569">
    <property type="entry name" value="CYTOSINE TRANSPORTER CODB"/>
    <property type="match status" value="1"/>
</dbReference>
<keyword evidence="3 6" id="KW-0812">Transmembrane</keyword>
<dbReference type="Pfam" id="PF02133">
    <property type="entry name" value="Transp_cyt_pur"/>
    <property type="match status" value="1"/>
</dbReference>
<sequence length="389" mass="41490">MEKKRTSIYENGLIWFGAGVSIAEIITGTYFAPLGFGKGLLAVIIGHIIGCTMLFLAGLIGGRTRKSAMETVKMSFGSKGGIFFSALNVLQLVGWTAIMIYDGALAANGIFGAGRWVWCLVIGGLIILWILIGIKNLGRINTVAMAALFVLTLILCKIIFFDGSELPISEESMSFGAAVELSVAMPLSWLPLISDYTREAEKPAAATAVSAIVYGIISCWMYVIGMGAAIFTGEYDIAQIMVKASLGIAGLLIVVFSTVTTTFLDAYSAGISGESIFAKLKGKWIAVAAAVIGTAGAIIFPMDDITDFLYLIGSVFAPMIAVQIADHFILKKDSSDKNFDIISCIVWVLGFALYMVLMRVDIPVGNTLPDMAATVIMCAAAKKIFAKKQ</sequence>
<dbReference type="NCBIfam" id="TIGR02358">
    <property type="entry name" value="thia_cytX"/>
    <property type="match status" value="1"/>
</dbReference>
<proteinExistence type="inferred from homology"/>
<dbReference type="InterPro" id="IPR012732">
    <property type="entry name" value="Thia_CytX"/>
</dbReference>
<dbReference type="Proteomes" id="UP000245720">
    <property type="component" value="Unassembled WGS sequence"/>
</dbReference>
<evidence type="ECO:0000313" key="7">
    <source>
        <dbReference type="EMBL" id="PWJ15569.1"/>
    </source>
</evidence>
<name>A0A315Y5B0_RUMFL</name>
<dbReference type="InterPro" id="IPR030191">
    <property type="entry name" value="CodB"/>
</dbReference>
<evidence type="ECO:0000256" key="6">
    <source>
        <dbReference type="SAM" id="Phobius"/>
    </source>
</evidence>
<dbReference type="PANTHER" id="PTHR30569:SF0">
    <property type="entry name" value="CYTOSINE PERMEASE"/>
    <property type="match status" value="1"/>
</dbReference>
<dbReference type="GO" id="GO:0015209">
    <property type="term" value="F:cytosine transmembrane transporter activity"/>
    <property type="evidence" value="ECO:0007669"/>
    <property type="project" value="InterPro"/>
</dbReference>
<feature type="transmembrane region" description="Helical" evidence="6">
    <location>
        <begin position="143"/>
        <end position="161"/>
    </location>
</feature>
<feature type="transmembrane region" description="Helical" evidence="6">
    <location>
        <begin position="12"/>
        <end position="33"/>
    </location>
</feature>
<gene>
    <name evidence="7" type="ORF">IE37_00473</name>
</gene>
<feature type="transmembrane region" description="Helical" evidence="6">
    <location>
        <begin position="39"/>
        <end position="60"/>
    </location>
</feature>
<comment type="caution">
    <text evidence="7">The sequence shown here is derived from an EMBL/GenBank/DDBJ whole genome shotgun (WGS) entry which is preliminary data.</text>
</comment>
<feature type="transmembrane region" description="Helical" evidence="6">
    <location>
        <begin position="244"/>
        <end position="264"/>
    </location>
</feature>
<organism evidence="7 8">
    <name type="scientific">Ruminococcus flavefaciens</name>
    <dbReference type="NCBI Taxonomy" id="1265"/>
    <lineage>
        <taxon>Bacteria</taxon>
        <taxon>Bacillati</taxon>
        <taxon>Bacillota</taxon>
        <taxon>Clostridia</taxon>
        <taxon>Eubacteriales</taxon>
        <taxon>Oscillospiraceae</taxon>
        <taxon>Ruminococcus</taxon>
    </lineage>
</organism>
<feature type="transmembrane region" description="Helical" evidence="6">
    <location>
        <begin position="284"/>
        <end position="302"/>
    </location>
</feature>
<dbReference type="OrthoDB" id="9780088at2"/>
<keyword evidence="4 6" id="KW-1133">Transmembrane helix</keyword>
<dbReference type="Gene3D" id="1.10.4160.10">
    <property type="entry name" value="Hydantoin permease"/>
    <property type="match status" value="1"/>
</dbReference>
<reference evidence="7 8" key="1">
    <citation type="submission" date="2018-05" db="EMBL/GenBank/DDBJ databases">
        <title>The Hungate 1000. A catalogue of reference genomes from the rumen microbiome.</title>
        <authorList>
            <person name="Kelly W."/>
        </authorList>
    </citation>
    <scope>NUCLEOTIDE SEQUENCE [LARGE SCALE GENOMIC DNA]</scope>
    <source>
        <strain evidence="7 8">SAb67</strain>
    </source>
</reference>
<dbReference type="EMBL" id="QGDI01000001">
    <property type="protein sequence ID" value="PWJ15569.1"/>
    <property type="molecule type" value="Genomic_DNA"/>
</dbReference>
<feature type="transmembrane region" description="Helical" evidence="6">
    <location>
        <begin position="204"/>
        <end position="224"/>
    </location>
</feature>
<evidence type="ECO:0000256" key="2">
    <source>
        <dbReference type="ARBA" id="ARBA00008974"/>
    </source>
</evidence>
<evidence type="ECO:0000256" key="3">
    <source>
        <dbReference type="ARBA" id="ARBA00022692"/>
    </source>
</evidence>
<feature type="transmembrane region" description="Helical" evidence="6">
    <location>
        <begin position="81"/>
        <end position="101"/>
    </location>
</feature>